<keyword evidence="2" id="KW-1185">Reference proteome</keyword>
<gene>
    <name evidence="1" type="ORF">Patl1_03656</name>
</gene>
<name>A0ACC1C4F1_9ROSI</name>
<reference evidence="2" key="1">
    <citation type="journal article" date="2023" name="G3 (Bethesda)">
        <title>Genome assembly and association tests identify interacting loci associated with vigor, precocity, and sex in interspecific pistachio rootstocks.</title>
        <authorList>
            <person name="Palmer W."/>
            <person name="Jacygrad E."/>
            <person name="Sagayaradj S."/>
            <person name="Cavanaugh K."/>
            <person name="Han R."/>
            <person name="Bertier L."/>
            <person name="Beede B."/>
            <person name="Kafkas S."/>
            <person name="Golino D."/>
            <person name="Preece J."/>
            <person name="Michelmore R."/>
        </authorList>
    </citation>
    <scope>NUCLEOTIDE SEQUENCE [LARGE SCALE GENOMIC DNA]</scope>
</reference>
<evidence type="ECO:0000313" key="1">
    <source>
        <dbReference type="EMBL" id="KAJ0110477.1"/>
    </source>
</evidence>
<proteinExistence type="predicted"/>
<protein>
    <submittedName>
        <fullName evidence="1">Uncharacterized protein</fullName>
    </submittedName>
</protein>
<comment type="caution">
    <text evidence="1">The sequence shown here is derived from an EMBL/GenBank/DDBJ whole genome shotgun (WGS) entry which is preliminary data.</text>
</comment>
<organism evidence="1 2">
    <name type="scientific">Pistacia atlantica</name>
    <dbReference type="NCBI Taxonomy" id="434234"/>
    <lineage>
        <taxon>Eukaryota</taxon>
        <taxon>Viridiplantae</taxon>
        <taxon>Streptophyta</taxon>
        <taxon>Embryophyta</taxon>
        <taxon>Tracheophyta</taxon>
        <taxon>Spermatophyta</taxon>
        <taxon>Magnoliopsida</taxon>
        <taxon>eudicotyledons</taxon>
        <taxon>Gunneridae</taxon>
        <taxon>Pentapetalae</taxon>
        <taxon>rosids</taxon>
        <taxon>malvids</taxon>
        <taxon>Sapindales</taxon>
        <taxon>Anacardiaceae</taxon>
        <taxon>Pistacia</taxon>
    </lineage>
</organism>
<dbReference type="EMBL" id="CM047897">
    <property type="protein sequence ID" value="KAJ0110477.1"/>
    <property type="molecule type" value="Genomic_DNA"/>
</dbReference>
<dbReference type="Proteomes" id="UP001164250">
    <property type="component" value="Chromosome 1"/>
</dbReference>
<evidence type="ECO:0000313" key="2">
    <source>
        <dbReference type="Proteomes" id="UP001164250"/>
    </source>
</evidence>
<accession>A0ACC1C4F1</accession>
<sequence>MRPSVRNFKSLRLQKSAVRNNYQAVIEPSWRLITPPATQLVVCQVPLTTNEEFRAPIFTTKWAFPSWRNTLVTTRQRIMFKFQELIQRDMYKLAMNITTEHGKTLEDAHNDVLHGLAMIPLWVSLPYLFLLWPFNLELHYSVGLGST</sequence>